<keyword evidence="4" id="KW-1185">Reference proteome</keyword>
<keyword evidence="1" id="KW-0732">Signal</keyword>
<evidence type="ECO:0000313" key="4">
    <source>
        <dbReference type="Proteomes" id="UP000008237"/>
    </source>
</evidence>
<evidence type="ECO:0000256" key="1">
    <source>
        <dbReference type="SAM" id="SignalP"/>
    </source>
</evidence>
<sequence>MPAIARCSVSLLYLSALYLAYGGVSEPLRKMPEIEANITSNDATETHQASCKIVTEEMVADAHATFTRVLIGACKARDNVNSIRSCKKLTAIIHRKKEIKPVLLETMEERFASLEEKLIKEFAEIKWLLYSILEQHPNHLTNVRNAVFYDRTPDNNPSPRQDEIDKFNNTLQNLPTTSGATSAFVYYWRVENFDEMLMSWPTGRSVRSPTFHAGPSGYNLYLKVTPKYFPDGTIFIGVGLTRGPYDSVLAWPFPFGIRLEVLDHSPKSVREDRRSRIWDPATLCTEHFWGQPASKGKPDNPECVGLSIPRRVVLSKLSSSMSQQYSKYTWNGKMLIKLTVYL</sequence>
<dbReference type="STRING" id="610380.E2B4A5"/>
<evidence type="ECO:0000313" key="3">
    <source>
        <dbReference type="EMBL" id="EFN89453.1"/>
    </source>
</evidence>
<organism evidence="4">
    <name type="scientific">Harpegnathos saltator</name>
    <name type="common">Jerdon's jumping ant</name>
    <dbReference type="NCBI Taxonomy" id="610380"/>
    <lineage>
        <taxon>Eukaryota</taxon>
        <taxon>Metazoa</taxon>
        <taxon>Ecdysozoa</taxon>
        <taxon>Arthropoda</taxon>
        <taxon>Hexapoda</taxon>
        <taxon>Insecta</taxon>
        <taxon>Pterygota</taxon>
        <taxon>Neoptera</taxon>
        <taxon>Endopterygota</taxon>
        <taxon>Hymenoptera</taxon>
        <taxon>Apocrita</taxon>
        <taxon>Aculeata</taxon>
        <taxon>Formicoidea</taxon>
        <taxon>Formicidae</taxon>
        <taxon>Ponerinae</taxon>
        <taxon>Ponerini</taxon>
        <taxon>Harpegnathos</taxon>
    </lineage>
</organism>
<dbReference type="OMA" id="CNTKMID"/>
<proteinExistence type="predicted"/>
<dbReference type="SUPFAM" id="SSF49599">
    <property type="entry name" value="TRAF domain-like"/>
    <property type="match status" value="1"/>
</dbReference>
<feature type="signal peptide" evidence="1">
    <location>
        <begin position="1"/>
        <end position="22"/>
    </location>
</feature>
<evidence type="ECO:0000259" key="2">
    <source>
        <dbReference type="Pfam" id="PF22486"/>
    </source>
</evidence>
<dbReference type="Gene3D" id="2.60.210.10">
    <property type="entry name" value="Apoptosis, Tumor Necrosis Factor Receptor Associated Protein 2, Chain A"/>
    <property type="match status" value="1"/>
</dbReference>
<dbReference type="InterPro" id="IPR002083">
    <property type="entry name" value="MATH/TRAF_dom"/>
</dbReference>
<protein>
    <recommendedName>
        <fullName evidence="2">MATH domain-containing protein</fullName>
    </recommendedName>
</protein>
<dbReference type="Proteomes" id="UP000008237">
    <property type="component" value="Unassembled WGS sequence"/>
</dbReference>
<dbReference type="Pfam" id="PF22486">
    <property type="entry name" value="MATH_2"/>
    <property type="match status" value="1"/>
</dbReference>
<name>E2B4A5_HARSA</name>
<dbReference type="InterPro" id="IPR008974">
    <property type="entry name" value="TRAF-like"/>
</dbReference>
<gene>
    <name evidence="3" type="ORF">EAI_06054</name>
</gene>
<feature type="domain" description="MATH" evidence="2">
    <location>
        <begin position="186"/>
        <end position="292"/>
    </location>
</feature>
<dbReference type="InParanoid" id="E2B4A5"/>
<feature type="chain" id="PRO_5005672885" description="MATH domain-containing protein" evidence="1">
    <location>
        <begin position="23"/>
        <end position="342"/>
    </location>
</feature>
<reference evidence="3 4" key="1">
    <citation type="journal article" date="2010" name="Science">
        <title>Genomic comparison of the ants Camponotus floridanus and Harpegnathos saltator.</title>
        <authorList>
            <person name="Bonasio R."/>
            <person name="Zhang G."/>
            <person name="Ye C."/>
            <person name="Mutti N.S."/>
            <person name="Fang X."/>
            <person name="Qin N."/>
            <person name="Donahue G."/>
            <person name="Yang P."/>
            <person name="Li Q."/>
            <person name="Li C."/>
            <person name="Zhang P."/>
            <person name="Huang Z."/>
            <person name="Berger S.L."/>
            <person name="Reinberg D."/>
            <person name="Wang J."/>
            <person name="Liebig J."/>
        </authorList>
    </citation>
    <scope>NUCLEOTIDE SEQUENCE [LARGE SCALE GENOMIC DNA]</scope>
    <source>
        <strain evidence="3 4">R22 G/1</strain>
    </source>
</reference>
<dbReference type="AlphaFoldDB" id="E2B4A5"/>
<dbReference type="EMBL" id="GL445549">
    <property type="protein sequence ID" value="EFN89453.1"/>
    <property type="molecule type" value="Genomic_DNA"/>
</dbReference>
<accession>E2B4A5</accession>
<dbReference type="OrthoDB" id="6475149at2759"/>